<keyword evidence="1" id="KW-0328">Glycosyltransferase</keyword>
<dbReference type="HOGENOM" id="CLU_1509500_0_0_9"/>
<dbReference type="EC" id="2.4.-.-" evidence="1"/>
<dbReference type="Gene3D" id="3.40.50.2000">
    <property type="entry name" value="Glycogen Phosphorylase B"/>
    <property type="match status" value="2"/>
</dbReference>
<dbReference type="PANTHER" id="PTHR12526">
    <property type="entry name" value="GLYCOSYLTRANSFERASE"/>
    <property type="match status" value="1"/>
</dbReference>
<protein>
    <submittedName>
        <fullName evidence="1">Glycosyltransferase, group 1 family protein</fullName>
        <ecNumber evidence="1">2.4.-.-</ecNumber>
    </submittedName>
</protein>
<dbReference type="SUPFAM" id="SSF53756">
    <property type="entry name" value="UDP-Glycosyltransferase/glycogen phosphorylase"/>
    <property type="match status" value="1"/>
</dbReference>
<proteinExistence type="predicted"/>
<evidence type="ECO:0000313" key="2">
    <source>
        <dbReference type="Proteomes" id="UP000004828"/>
    </source>
</evidence>
<organism evidence="1 2">
    <name type="scientific">Roseburia intestinalis L1-82</name>
    <dbReference type="NCBI Taxonomy" id="536231"/>
    <lineage>
        <taxon>Bacteria</taxon>
        <taxon>Bacillati</taxon>
        <taxon>Bacillota</taxon>
        <taxon>Clostridia</taxon>
        <taxon>Lachnospirales</taxon>
        <taxon>Lachnospiraceae</taxon>
        <taxon>Roseburia</taxon>
    </lineage>
</organism>
<comment type="caution">
    <text evidence="1">The sequence shown here is derived from an EMBL/GenBank/DDBJ whole genome shotgun (WGS) entry which is preliminary data.</text>
</comment>
<dbReference type="InterPro" id="IPR047691">
    <property type="entry name" value="PelF-like"/>
</dbReference>
<reference evidence="1 2" key="1">
    <citation type="submission" date="2009-08" db="EMBL/GenBank/DDBJ databases">
        <authorList>
            <person name="Weinstock G."/>
            <person name="Sodergren E."/>
            <person name="Clifton S."/>
            <person name="Fulton L."/>
            <person name="Fulton B."/>
            <person name="Courtney L."/>
            <person name="Fronick C."/>
            <person name="Harrison M."/>
            <person name="Strong C."/>
            <person name="Farmer C."/>
            <person name="Delahaunty K."/>
            <person name="Markovic C."/>
            <person name="Hall O."/>
            <person name="Minx P."/>
            <person name="Tomlinson C."/>
            <person name="Mitreva M."/>
            <person name="Nelson J."/>
            <person name="Hou S."/>
            <person name="Wollam A."/>
            <person name="Pepin K.H."/>
            <person name="Johnson M."/>
            <person name="Bhonagiri V."/>
            <person name="Nash W.E."/>
            <person name="Warren W."/>
            <person name="Chinwalla A."/>
            <person name="Mardis E.R."/>
            <person name="Wilson R.K."/>
        </authorList>
    </citation>
    <scope>NUCLEOTIDE SEQUENCE [LARGE SCALE GENOMIC DNA]</scope>
    <source>
        <strain evidence="1 2">L1-82</strain>
    </source>
</reference>
<dbReference type="PANTHER" id="PTHR12526:SF608">
    <property type="entry name" value="PELF"/>
    <property type="match status" value="1"/>
</dbReference>
<evidence type="ECO:0000313" key="1">
    <source>
        <dbReference type="EMBL" id="EEV02061.1"/>
    </source>
</evidence>
<dbReference type="NCBIfam" id="NF038011">
    <property type="entry name" value="PelF"/>
    <property type="match status" value="1"/>
</dbReference>
<sequence>MIRAFAYAKKEAPKLALWIMGPSDEEKEYAKECFELVDLLGVEDVIFTGKVDVTEYLGKMDMTILTSISEGQPLTILESFAAKKPVIATDVGNCRGLIYGEGDSFGEAGIITHIMNVEEIAAAMVDLACHREKRIGMGKNGYRRLKSRYLVEDMKETYRQIYRQFEDEGRVQGKKGDV</sequence>
<name>C7G7V5_9FIRM</name>
<dbReference type="Pfam" id="PF13692">
    <property type="entry name" value="Glyco_trans_1_4"/>
    <property type="match status" value="1"/>
</dbReference>
<dbReference type="EMBL" id="ABYJ02000047">
    <property type="protein sequence ID" value="EEV02061.1"/>
    <property type="molecule type" value="Genomic_DNA"/>
</dbReference>
<gene>
    <name evidence="1" type="ORF">ROSINTL182_05979</name>
</gene>
<dbReference type="Proteomes" id="UP000004828">
    <property type="component" value="Unassembled WGS sequence"/>
</dbReference>
<accession>C7G7V5</accession>
<dbReference type="AlphaFoldDB" id="C7G7V5"/>
<dbReference type="GO" id="GO:0016757">
    <property type="term" value="F:glycosyltransferase activity"/>
    <property type="evidence" value="ECO:0007669"/>
    <property type="project" value="UniProtKB-KW"/>
</dbReference>
<keyword evidence="1" id="KW-0808">Transferase</keyword>